<evidence type="ECO:0000256" key="8">
    <source>
        <dbReference type="RuleBase" id="RU003626"/>
    </source>
</evidence>
<keyword evidence="4 6" id="KW-0687">Ribonucleoprotein</keyword>
<keyword evidence="3 6" id="KW-0689">Ribosomal protein</keyword>
<evidence type="ECO:0000259" key="9">
    <source>
        <dbReference type="Pfam" id="PF00189"/>
    </source>
</evidence>
<dbReference type="SUPFAM" id="SSF54821">
    <property type="entry name" value="Ribosomal protein S3 C-terminal domain"/>
    <property type="match status" value="1"/>
</dbReference>
<accession>A0A7U0KVF6</accession>
<dbReference type="PROSITE" id="PS00548">
    <property type="entry name" value="RIBOSOMAL_S3"/>
    <property type="match status" value="1"/>
</dbReference>
<dbReference type="SUPFAM" id="SSF54814">
    <property type="entry name" value="Prokaryotic type KH domain (KH-domain type II)"/>
    <property type="match status" value="1"/>
</dbReference>
<dbReference type="InterPro" id="IPR036419">
    <property type="entry name" value="Ribosomal_S3_C_sf"/>
</dbReference>
<evidence type="ECO:0000256" key="1">
    <source>
        <dbReference type="ARBA" id="ARBA00010761"/>
    </source>
</evidence>
<comment type="subcellular location">
    <subcellularLocation>
        <location evidence="6 8">Plastid</location>
        <location evidence="6 8">Chloroplast</location>
    </subcellularLocation>
</comment>
<dbReference type="InterPro" id="IPR057258">
    <property type="entry name" value="Ribosomal_uS3"/>
</dbReference>
<dbReference type="InterPro" id="IPR001351">
    <property type="entry name" value="Ribosomal_uS3_C"/>
</dbReference>
<dbReference type="CDD" id="cd02412">
    <property type="entry name" value="KH-II_30S_S3"/>
    <property type="match status" value="1"/>
</dbReference>
<evidence type="ECO:0000256" key="4">
    <source>
        <dbReference type="ARBA" id="ARBA00023274"/>
    </source>
</evidence>
<dbReference type="HAMAP" id="MF_01309_B">
    <property type="entry name" value="Ribosomal_uS3_B"/>
    <property type="match status" value="1"/>
</dbReference>
<dbReference type="Gene3D" id="3.30.1140.32">
    <property type="entry name" value="Ribosomal protein S3, C-terminal domain"/>
    <property type="match status" value="1"/>
</dbReference>
<evidence type="ECO:0000256" key="2">
    <source>
        <dbReference type="ARBA" id="ARBA00022640"/>
    </source>
</evidence>
<proteinExistence type="inferred from homology"/>
<dbReference type="GO" id="GO:0022627">
    <property type="term" value="C:cytosolic small ribosomal subunit"/>
    <property type="evidence" value="ECO:0007669"/>
    <property type="project" value="TreeGrafter"/>
</dbReference>
<evidence type="ECO:0000313" key="10">
    <source>
        <dbReference type="EMBL" id="QQW51858.1"/>
    </source>
</evidence>
<dbReference type="GO" id="GO:0003723">
    <property type="term" value="F:RNA binding"/>
    <property type="evidence" value="ECO:0007669"/>
    <property type="project" value="InterPro"/>
</dbReference>
<feature type="domain" description="Small ribosomal subunit protein uS3 C-terminal" evidence="9">
    <location>
        <begin position="150"/>
        <end position="233"/>
    </location>
</feature>
<dbReference type="NCBIfam" id="TIGR01009">
    <property type="entry name" value="rpsC_bact"/>
    <property type="match status" value="1"/>
</dbReference>
<dbReference type="GO" id="GO:0006412">
    <property type="term" value="P:translation"/>
    <property type="evidence" value="ECO:0007669"/>
    <property type="project" value="UniProtKB-UniRule"/>
</dbReference>
<evidence type="ECO:0000256" key="7">
    <source>
        <dbReference type="RuleBase" id="RU003624"/>
    </source>
</evidence>
<protein>
    <recommendedName>
        <fullName evidence="5 6">Small ribosomal subunit protein uS3c</fullName>
    </recommendedName>
</protein>
<organism evidence="10">
    <name type="scientific">Corydalis adunca</name>
    <dbReference type="NCBI Taxonomy" id="1549776"/>
    <lineage>
        <taxon>Eukaryota</taxon>
        <taxon>Viridiplantae</taxon>
        <taxon>Streptophyta</taxon>
        <taxon>Embryophyta</taxon>
        <taxon>Tracheophyta</taxon>
        <taxon>Spermatophyta</taxon>
        <taxon>Magnoliopsida</taxon>
        <taxon>Ranunculales</taxon>
        <taxon>Papaveraceae</taxon>
        <taxon>Fumarioideae</taxon>
        <taxon>Corydalis</taxon>
    </lineage>
</organism>
<dbReference type="Pfam" id="PF00189">
    <property type="entry name" value="Ribosomal_S3_C"/>
    <property type="match status" value="1"/>
</dbReference>
<dbReference type="FunFam" id="3.30.1140.32:FF:000003">
    <property type="entry name" value="30S ribosomal protein S3, chloroplastic"/>
    <property type="match status" value="1"/>
</dbReference>
<dbReference type="PANTHER" id="PTHR11760">
    <property type="entry name" value="30S/40S RIBOSOMAL PROTEIN S3"/>
    <property type="match status" value="1"/>
</dbReference>
<dbReference type="EMBL" id="MT920559">
    <property type="protein sequence ID" value="QQW51858.1"/>
    <property type="molecule type" value="Genomic_DNA"/>
</dbReference>
<dbReference type="InterPro" id="IPR015946">
    <property type="entry name" value="KH_dom-like_a/b"/>
</dbReference>
<dbReference type="InterPro" id="IPR018280">
    <property type="entry name" value="Ribosomal_uS3_CS"/>
</dbReference>
<dbReference type="GO" id="GO:0003735">
    <property type="term" value="F:structural constituent of ribosome"/>
    <property type="evidence" value="ECO:0007669"/>
    <property type="project" value="InterPro"/>
</dbReference>
<name>A0A7U0KVF6_9MAGN</name>
<keyword evidence="2 8" id="KW-0934">Plastid</keyword>
<reference evidence="10" key="1">
    <citation type="journal article" date="2021" name="Front. Plant Sci.">
        <title>Comparative Chloroplast Genomics of Corydalis species (Papaveraceae): Evolutionary Perspectives on Their Unusual Large Scale Rearrangements.</title>
        <authorList>
            <person name="Xu X."/>
            <person name="Wang D."/>
        </authorList>
    </citation>
    <scope>NUCLEOTIDE SEQUENCE</scope>
</reference>
<dbReference type="InterPro" id="IPR009019">
    <property type="entry name" value="KH_sf_prok-type"/>
</dbReference>
<keyword evidence="8 10" id="KW-0150">Chloroplast</keyword>
<dbReference type="AlphaFoldDB" id="A0A7U0KVF6"/>
<gene>
    <name evidence="6 10" type="primary">rps3</name>
</gene>
<evidence type="ECO:0000256" key="5">
    <source>
        <dbReference type="ARBA" id="ARBA00035154"/>
    </source>
</evidence>
<comment type="similarity">
    <text evidence="1 6 7">Belongs to the universal ribosomal protein uS3 family.</text>
</comment>
<dbReference type="GO" id="GO:0009507">
    <property type="term" value="C:chloroplast"/>
    <property type="evidence" value="ECO:0007669"/>
    <property type="project" value="UniProtKB-SubCell"/>
</dbReference>
<dbReference type="PANTHER" id="PTHR11760:SF19">
    <property type="entry name" value="SMALL RIBOSOMAL SUBUNIT PROTEIN US3C"/>
    <property type="match status" value="1"/>
</dbReference>
<evidence type="ECO:0000256" key="6">
    <source>
        <dbReference type="HAMAP-Rule" id="MF_01309"/>
    </source>
</evidence>
<dbReference type="GeneID" id="67156247"/>
<dbReference type="Gene3D" id="3.30.300.20">
    <property type="match status" value="1"/>
</dbReference>
<evidence type="ECO:0000256" key="3">
    <source>
        <dbReference type="ARBA" id="ARBA00022980"/>
    </source>
</evidence>
<dbReference type="RefSeq" id="YP_010154025.1">
    <property type="nucleotide sequence ID" value="NC_057183.1"/>
</dbReference>
<geneLocation type="chloroplast" evidence="10"/>
<comment type="subunit">
    <text evidence="6 8">Part of the 30S ribosomal subunit.</text>
</comment>
<dbReference type="InterPro" id="IPR005704">
    <property type="entry name" value="Ribosomal_uS3_bac-typ"/>
</dbReference>
<sequence length="238" mass="27573">MGQKINPLGFRLGTTQRHHSLWFAEPKNYSKGLQEDQKIRDCIKNYVRDWTKNYVRDCIKNNVKRYSQIPSDEEIISRIEIQKSIDLIKVVIYTSFPDLPKLLRKGKQQRIKELQTNVAKGFHAVNQKLNIAITIIAKPYGQPTILAEYIAQQLKERVPFRKVMQKASELAIAKANTKGIQIQIAGRMEGKEIARVEWIREGRVPLQTIRAKIDYCSYTVRMVYGVLGIKIWIFAGEE</sequence>